<protein>
    <submittedName>
        <fullName evidence="3">DHHA1 domain protein</fullName>
    </submittedName>
</protein>
<dbReference type="InterPro" id="IPR051319">
    <property type="entry name" value="Oligoribo/pAp-PDE_c-di-AMP_PDE"/>
</dbReference>
<sequence length="351" mass="39802">MFKRVSLKFTQIFDQLVEEANSIVITAHTSPDDDSVASVLGVYAYMKRIFPSKKTRIIYSGDKVRRYSVFKNYDLIEFVPDMTDHLGNADLLIMLDGSQYSRFTQKPEVLREFKGKTVCIDHHSSPIDKFTLTLVDPTSPSNAEIIYRCFFRDSIEQKEIEIILLGILGDTGVFGYLKPNQLGTFDTAKRLLKQGGIEIQEFLSRYSTIQEKAFEIVRELIKNTKNTKVDGWPPHTFTFITREWFETGKYTDAETSEATHLYMTTFLRTLEGHGWGFVVSPETDGTCGISLRSLPGSVNVRDMMEKMQLGGGHDRAAGGTFKPSNPGERVKVEDCIAKVVKWMEKNQAILS</sequence>
<dbReference type="AlphaFoldDB" id="A0A0G1RHV3"/>
<dbReference type="PANTHER" id="PTHR47618">
    <property type="entry name" value="BIFUNCTIONAL OLIGORIBONUCLEASE AND PAP PHOSPHATASE NRNA"/>
    <property type="match status" value="1"/>
</dbReference>
<dbReference type="Gene3D" id="3.90.1640.10">
    <property type="entry name" value="inorganic pyrophosphatase (n-terminal core)"/>
    <property type="match status" value="1"/>
</dbReference>
<dbReference type="Pfam" id="PF02272">
    <property type="entry name" value="DHHA1"/>
    <property type="match status" value="1"/>
</dbReference>
<accession>A0A0G1RHV3</accession>
<name>A0A0G1RHV3_9BACT</name>
<dbReference type="Pfam" id="PF01368">
    <property type="entry name" value="DHH"/>
    <property type="match status" value="1"/>
</dbReference>
<evidence type="ECO:0000313" key="3">
    <source>
        <dbReference type="EMBL" id="KKU56632.1"/>
    </source>
</evidence>
<dbReference type="SUPFAM" id="SSF64182">
    <property type="entry name" value="DHH phosphoesterases"/>
    <property type="match status" value="1"/>
</dbReference>
<dbReference type="Proteomes" id="UP000034607">
    <property type="component" value="Unassembled WGS sequence"/>
</dbReference>
<evidence type="ECO:0000259" key="1">
    <source>
        <dbReference type="Pfam" id="PF01368"/>
    </source>
</evidence>
<dbReference type="InterPro" id="IPR001667">
    <property type="entry name" value="DDH_dom"/>
</dbReference>
<evidence type="ECO:0000313" key="4">
    <source>
        <dbReference type="Proteomes" id="UP000034607"/>
    </source>
</evidence>
<gene>
    <name evidence="3" type="ORF">UX78_C0005G0048</name>
</gene>
<dbReference type="InterPro" id="IPR038763">
    <property type="entry name" value="DHH_sf"/>
</dbReference>
<evidence type="ECO:0000259" key="2">
    <source>
        <dbReference type="Pfam" id="PF02272"/>
    </source>
</evidence>
<dbReference type="GO" id="GO:0003676">
    <property type="term" value="F:nucleic acid binding"/>
    <property type="evidence" value="ECO:0007669"/>
    <property type="project" value="InterPro"/>
</dbReference>
<feature type="domain" description="DHHA1" evidence="2">
    <location>
        <begin position="277"/>
        <end position="324"/>
    </location>
</feature>
<comment type="caution">
    <text evidence="3">The sequence shown here is derived from an EMBL/GenBank/DDBJ whole genome shotgun (WGS) entry which is preliminary data.</text>
</comment>
<dbReference type="EMBL" id="LCNM01000005">
    <property type="protein sequence ID" value="KKU56632.1"/>
    <property type="molecule type" value="Genomic_DNA"/>
</dbReference>
<organism evidence="3 4">
    <name type="scientific">Candidatus Amesbacteria bacterium GW2011_GWA2_47_11</name>
    <dbReference type="NCBI Taxonomy" id="1618357"/>
    <lineage>
        <taxon>Bacteria</taxon>
        <taxon>Candidatus Amesiibacteriota</taxon>
    </lineage>
</organism>
<proteinExistence type="predicted"/>
<dbReference type="Gene3D" id="3.10.310.30">
    <property type="match status" value="1"/>
</dbReference>
<feature type="domain" description="DDH" evidence="1">
    <location>
        <begin position="22"/>
        <end position="167"/>
    </location>
</feature>
<reference evidence="3 4" key="1">
    <citation type="journal article" date="2015" name="Nature">
        <title>rRNA introns, odd ribosomes, and small enigmatic genomes across a large radiation of phyla.</title>
        <authorList>
            <person name="Brown C.T."/>
            <person name="Hug L.A."/>
            <person name="Thomas B.C."/>
            <person name="Sharon I."/>
            <person name="Castelle C.J."/>
            <person name="Singh A."/>
            <person name="Wilkins M.J."/>
            <person name="Williams K.H."/>
            <person name="Banfield J.F."/>
        </authorList>
    </citation>
    <scope>NUCLEOTIDE SEQUENCE [LARGE SCALE GENOMIC DNA]</scope>
</reference>
<dbReference type="PANTHER" id="PTHR47618:SF1">
    <property type="entry name" value="BIFUNCTIONAL OLIGORIBONUCLEASE AND PAP PHOSPHATASE NRNA"/>
    <property type="match status" value="1"/>
</dbReference>
<dbReference type="InterPro" id="IPR003156">
    <property type="entry name" value="DHHA1_dom"/>
</dbReference>